<keyword evidence="15" id="KW-1185">Reference proteome</keyword>
<evidence type="ECO:0000313" key="14">
    <source>
        <dbReference type="EMBL" id="MBE1162039.1"/>
    </source>
</evidence>
<dbReference type="PANTHER" id="PTHR38096:SF1">
    <property type="entry name" value="ENTEROBACTIN SYNTHASE COMPONENT D"/>
    <property type="match status" value="1"/>
</dbReference>
<name>A0ABR9GDG4_9GAMM</name>
<evidence type="ECO:0000256" key="3">
    <source>
        <dbReference type="ARBA" id="ARBA00008342"/>
    </source>
</evidence>
<comment type="catalytic activity">
    <reaction evidence="10">
        <text>apo-[aryl-carrier protein] + CoA = holo-[aryl-carrier protein] + adenosine 3',5'-bisphosphate + H(+)</text>
        <dbReference type="Rhea" id="RHEA:48404"/>
        <dbReference type="Rhea" id="RHEA-COMP:15903"/>
        <dbReference type="Rhea" id="RHEA-COMP:17557"/>
        <dbReference type="ChEBI" id="CHEBI:15378"/>
        <dbReference type="ChEBI" id="CHEBI:29999"/>
        <dbReference type="ChEBI" id="CHEBI:57287"/>
        <dbReference type="ChEBI" id="CHEBI:58343"/>
        <dbReference type="ChEBI" id="CHEBI:64479"/>
    </reaction>
</comment>
<organism evidence="14 15">
    <name type="scientific">Dyella acidiphila</name>
    <dbReference type="NCBI Taxonomy" id="2775866"/>
    <lineage>
        <taxon>Bacteria</taxon>
        <taxon>Pseudomonadati</taxon>
        <taxon>Pseudomonadota</taxon>
        <taxon>Gammaproteobacteria</taxon>
        <taxon>Lysobacterales</taxon>
        <taxon>Rhodanobacteraceae</taxon>
        <taxon>Dyella</taxon>
    </lineage>
</organism>
<dbReference type="EMBL" id="JACZZA010000011">
    <property type="protein sequence ID" value="MBE1162039.1"/>
    <property type="molecule type" value="Genomic_DNA"/>
</dbReference>
<protein>
    <recommendedName>
        <fullName evidence="5">Enterobactin synthase component D</fullName>
    </recommendedName>
    <alternativeName>
        <fullName evidence="8">4'-phosphopantetheinyl transferase EntD</fullName>
    </alternativeName>
    <alternativeName>
        <fullName evidence="9">Enterochelin synthase D</fullName>
    </alternativeName>
</protein>
<reference evidence="14 15" key="1">
    <citation type="submission" date="2020-09" db="EMBL/GenBank/DDBJ databases">
        <title>Dyella sp. 7MK23 isolated from forest soil.</title>
        <authorList>
            <person name="Fu J."/>
        </authorList>
    </citation>
    <scope>NUCLEOTIDE SEQUENCE [LARGE SCALE GENOMIC DNA]</scope>
    <source>
        <strain evidence="14 15">7MK23</strain>
    </source>
</reference>
<evidence type="ECO:0000256" key="6">
    <source>
        <dbReference type="ARBA" id="ARBA00022679"/>
    </source>
</evidence>
<evidence type="ECO:0000256" key="1">
    <source>
        <dbReference type="ARBA" id="ARBA00003937"/>
    </source>
</evidence>
<gene>
    <name evidence="14" type="ORF">IGX34_16770</name>
</gene>
<keyword evidence="6 14" id="KW-0808">Transferase</keyword>
<dbReference type="PRINTS" id="PR01399">
    <property type="entry name" value="ENTSNTHTASED"/>
</dbReference>
<evidence type="ECO:0000256" key="7">
    <source>
        <dbReference type="ARBA" id="ARBA00023191"/>
    </source>
</evidence>
<keyword evidence="7" id="KW-0259">Enterobactin biosynthesis</keyword>
<feature type="domain" description="4'-phosphopantetheinyl transferase" evidence="12">
    <location>
        <begin position="130"/>
        <end position="216"/>
    </location>
</feature>
<dbReference type="InterPro" id="IPR037143">
    <property type="entry name" value="4-PPantetheinyl_Trfase_dom_sf"/>
</dbReference>
<dbReference type="Pfam" id="PF17837">
    <property type="entry name" value="4PPT_N"/>
    <property type="match status" value="1"/>
</dbReference>
<evidence type="ECO:0000256" key="8">
    <source>
        <dbReference type="ARBA" id="ARBA00029894"/>
    </source>
</evidence>
<feature type="domain" description="4'-phosphopantetheinyl transferase N-terminal" evidence="13">
    <location>
        <begin position="60"/>
        <end position="122"/>
    </location>
</feature>
<comment type="function">
    <text evidence="1">Involved in the biosynthesis of the siderophore enterobactin (enterochelin), which is a macrocyclic trimeric lactone of N-(2,3-dihydroxybenzoyl)-serine. The serine trilactone serves as a scaffolding for the three catechol functionalities that provide hexadentate coordination for the tightly ligated iron(2+) atoms. Plays an essential role in the assembly of the enterobactin by catalyzing the transfer of the 4'-phosphopantetheine (Ppant) moiety from coenzyme A to the apo-domains of both EntB (ArCP domain) and EntF (PCP domain) to yield their holo-forms which make them competent for the activation of 2,3-dihydroxybenzoate (DHB) and L-serine, respectively.</text>
</comment>
<evidence type="ECO:0000256" key="4">
    <source>
        <dbReference type="ARBA" id="ARBA00011503"/>
    </source>
</evidence>
<dbReference type="Proteomes" id="UP000651010">
    <property type="component" value="Unassembled WGS sequence"/>
</dbReference>
<evidence type="ECO:0000313" key="15">
    <source>
        <dbReference type="Proteomes" id="UP000651010"/>
    </source>
</evidence>
<comment type="pathway">
    <text evidence="2">Siderophore biosynthesis; enterobactin biosynthesis.</text>
</comment>
<evidence type="ECO:0000259" key="12">
    <source>
        <dbReference type="Pfam" id="PF01648"/>
    </source>
</evidence>
<sequence>MPSSSFRHTEGSDPPSAAPVRRQVTLAAEPQPLLVHVIEFPHDGLVPGAFAQAGIACPEAIQRSVYKRQLEFFFGRLAARDALATLGLAHEHVALGAQRQPVWPSDVIGSITHTHSVAAAVAQRPGAYRGIGIDAEQLIDEPTCQSVASTVAGPQELDYLRALPELSWQAALTIVFSAKESFYKAVYANVGRIFDFSAVHVVKLDSARQRLTLMLAEDLNDRFRRGQAYEAGFTFIRPDTVLTHVVW</sequence>
<evidence type="ECO:0000256" key="5">
    <source>
        <dbReference type="ARBA" id="ARBA00019087"/>
    </source>
</evidence>
<dbReference type="Gene3D" id="3.90.470.20">
    <property type="entry name" value="4'-phosphopantetheinyl transferase domain"/>
    <property type="match status" value="1"/>
</dbReference>
<comment type="similarity">
    <text evidence="3">Belongs to the P-Pant transferase superfamily. EntD family.</text>
</comment>
<evidence type="ECO:0000259" key="13">
    <source>
        <dbReference type="Pfam" id="PF17837"/>
    </source>
</evidence>
<comment type="caution">
    <text evidence="14">The sequence shown here is derived from an EMBL/GenBank/DDBJ whole genome shotgun (WGS) entry which is preliminary data.</text>
</comment>
<dbReference type="SUPFAM" id="SSF56214">
    <property type="entry name" value="4'-phosphopantetheinyl transferase"/>
    <property type="match status" value="1"/>
</dbReference>
<dbReference type="PANTHER" id="PTHR38096">
    <property type="entry name" value="ENTEROBACTIN SYNTHASE COMPONENT D"/>
    <property type="match status" value="1"/>
</dbReference>
<accession>A0ABR9GDG4</accession>
<evidence type="ECO:0000256" key="9">
    <source>
        <dbReference type="ARBA" id="ARBA00031996"/>
    </source>
</evidence>
<dbReference type="GO" id="GO:0016740">
    <property type="term" value="F:transferase activity"/>
    <property type="evidence" value="ECO:0007669"/>
    <property type="project" value="UniProtKB-KW"/>
</dbReference>
<dbReference type="InterPro" id="IPR041354">
    <property type="entry name" value="4PPT_N"/>
</dbReference>
<dbReference type="RefSeq" id="WP_192556871.1">
    <property type="nucleotide sequence ID" value="NZ_JACZZA010000011.1"/>
</dbReference>
<comment type="subunit">
    <text evidence="4">EntB, EntD, EntE, and EntF form a multienzyme complex called enterobactin synthase.</text>
</comment>
<dbReference type="InterPro" id="IPR003542">
    <property type="entry name" value="Enbac_synth_compD-like"/>
</dbReference>
<evidence type="ECO:0000256" key="2">
    <source>
        <dbReference type="ARBA" id="ARBA00004993"/>
    </source>
</evidence>
<evidence type="ECO:0000256" key="10">
    <source>
        <dbReference type="ARBA" id="ARBA00049176"/>
    </source>
</evidence>
<comment type="catalytic activity">
    <reaction evidence="11">
        <text>apo-[peptidyl-carrier protein] + CoA = holo-[peptidyl-carrier protein] + adenosine 3',5'-bisphosphate + H(+)</text>
        <dbReference type="Rhea" id="RHEA:46228"/>
        <dbReference type="Rhea" id="RHEA-COMP:11479"/>
        <dbReference type="Rhea" id="RHEA-COMP:11480"/>
        <dbReference type="ChEBI" id="CHEBI:15378"/>
        <dbReference type="ChEBI" id="CHEBI:29999"/>
        <dbReference type="ChEBI" id="CHEBI:57287"/>
        <dbReference type="ChEBI" id="CHEBI:58343"/>
        <dbReference type="ChEBI" id="CHEBI:64479"/>
    </reaction>
</comment>
<proteinExistence type="inferred from homology"/>
<evidence type="ECO:0000256" key="11">
    <source>
        <dbReference type="ARBA" id="ARBA00049191"/>
    </source>
</evidence>
<dbReference type="InterPro" id="IPR008278">
    <property type="entry name" value="4-PPantetheinyl_Trfase_dom"/>
</dbReference>
<dbReference type="Pfam" id="PF01648">
    <property type="entry name" value="ACPS"/>
    <property type="match status" value="1"/>
</dbReference>